<name>A0A2R5GER4_9STRA</name>
<dbReference type="GO" id="GO:0005634">
    <property type="term" value="C:nucleus"/>
    <property type="evidence" value="ECO:0007669"/>
    <property type="project" value="TreeGrafter"/>
</dbReference>
<feature type="compositionally biased region" description="Basic and acidic residues" evidence="6">
    <location>
        <begin position="39"/>
        <end position="58"/>
    </location>
</feature>
<evidence type="ECO:0000256" key="5">
    <source>
        <dbReference type="ARBA" id="ARBA00022840"/>
    </source>
</evidence>
<feature type="region of interest" description="Disordered" evidence="6">
    <location>
        <begin position="337"/>
        <end position="370"/>
    </location>
</feature>
<evidence type="ECO:0000313" key="8">
    <source>
        <dbReference type="EMBL" id="GBG29430.1"/>
    </source>
</evidence>
<feature type="region of interest" description="Disordered" evidence="6">
    <location>
        <begin position="37"/>
        <end position="58"/>
    </location>
</feature>
<feature type="compositionally biased region" description="Basic residues" evidence="6">
    <location>
        <begin position="457"/>
        <end position="470"/>
    </location>
</feature>
<feature type="compositionally biased region" description="Acidic residues" evidence="6">
    <location>
        <begin position="347"/>
        <end position="358"/>
    </location>
</feature>
<evidence type="ECO:0000256" key="4">
    <source>
        <dbReference type="ARBA" id="ARBA00022777"/>
    </source>
</evidence>
<keyword evidence="2" id="KW-0808">Transferase</keyword>
<evidence type="ECO:0000313" key="9">
    <source>
        <dbReference type="Proteomes" id="UP000241890"/>
    </source>
</evidence>
<accession>A0A2R5GER4</accession>
<dbReference type="InParanoid" id="A0A2R5GER4"/>
<evidence type="ECO:0000256" key="2">
    <source>
        <dbReference type="ARBA" id="ARBA00022679"/>
    </source>
</evidence>
<sequence length="470" mass="50300">MASLWASSATTEAEVTTDAGWDRALASLTRRVAKLGAGDGKRRAGGDGDDKDSATVKGAEGEMHVGVLGAKGLGKSTFLRVAASRALDAASSDIKVFVLDTDPGQPLFELPGTLSLYEAVFENHAAVDGKPAAKKRKLAGKKRPRATNDANGQQNRSWQSCASVFLGDVSPAMHPSSYMDCIAALFRVYERRSADAPSVLFVNFQGWSLGLGAVMTAAAMQMARIGQAVHLRHMSKADAIEYDAKALDRVYRLSPAHIAGSAESAREMRFLRFASYFGAHNLADLDLKRAFSLECPREIQLASLRADESADLDLASAVEGALVSICRPFDERTCAQASLSQSADAEQQQDGEDEDDQASSDNESHVSSSTMGPRFEVIAMGYVRASQNGVLTVVSPVSKQDLVARGMTHLVLGTQGAPLARWQASDVEAVANASDRAFFADPDVGLDLVPPSGVNRKNLKRRRLANRARR</sequence>
<dbReference type="Gene3D" id="3.40.50.300">
    <property type="entry name" value="P-loop containing nucleotide triphosphate hydrolases"/>
    <property type="match status" value="1"/>
</dbReference>
<dbReference type="PANTHER" id="PTHR12755">
    <property type="entry name" value="CLEAVAGE/POLYADENYLATION FACTOR IA SUBUNIT CLP1P"/>
    <property type="match status" value="1"/>
</dbReference>
<dbReference type="PANTHER" id="PTHR12755:SF3">
    <property type="entry name" value="POLYNUCLEOTIDE 5'-HYDROXYL-KINASE NOL9"/>
    <property type="match status" value="1"/>
</dbReference>
<feature type="domain" description="Clp1 P-loop" evidence="7">
    <location>
        <begin position="69"/>
        <end position="277"/>
    </location>
</feature>
<feature type="compositionally biased region" description="Basic residues" evidence="6">
    <location>
        <begin position="132"/>
        <end position="145"/>
    </location>
</feature>
<dbReference type="GO" id="GO:0005524">
    <property type="term" value="F:ATP binding"/>
    <property type="evidence" value="ECO:0007669"/>
    <property type="project" value="UniProtKB-KW"/>
</dbReference>
<organism evidence="8 9">
    <name type="scientific">Hondaea fermentalgiana</name>
    <dbReference type="NCBI Taxonomy" id="2315210"/>
    <lineage>
        <taxon>Eukaryota</taxon>
        <taxon>Sar</taxon>
        <taxon>Stramenopiles</taxon>
        <taxon>Bigyra</taxon>
        <taxon>Labyrinthulomycetes</taxon>
        <taxon>Thraustochytrida</taxon>
        <taxon>Thraustochytriidae</taxon>
        <taxon>Hondaea</taxon>
    </lineage>
</organism>
<dbReference type="Pfam" id="PF16575">
    <property type="entry name" value="CLP1_P"/>
    <property type="match status" value="1"/>
</dbReference>
<comment type="similarity">
    <text evidence="1">Belongs to the Clp1 family. NOL9/GRC3 subfamily.</text>
</comment>
<feature type="region of interest" description="Disordered" evidence="6">
    <location>
        <begin position="450"/>
        <end position="470"/>
    </location>
</feature>
<evidence type="ECO:0000256" key="3">
    <source>
        <dbReference type="ARBA" id="ARBA00022741"/>
    </source>
</evidence>
<dbReference type="EMBL" id="BEYU01000057">
    <property type="protein sequence ID" value="GBG29430.1"/>
    <property type="molecule type" value="Genomic_DNA"/>
</dbReference>
<proteinExistence type="inferred from homology"/>
<comment type="caution">
    <text evidence="8">The sequence shown here is derived from an EMBL/GenBank/DDBJ whole genome shotgun (WGS) entry which is preliminary data.</text>
</comment>
<dbReference type="GO" id="GO:0051731">
    <property type="term" value="F:polynucleotide 5'-hydroxyl-kinase activity"/>
    <property type="evidence" value="ECO:0007669"/>
    <property type="project" value="InterPro"/>
</dbReference>
<dbReference type="AlphaFoldDB" id="A0A2R5GER4"/>
<evidence type="ECO:0000256" key="6">
    <source>
        <dbReference type="SAM" id="MobiDB-lite"/>
    </source>
</evidence>
<evidence type="ECO:0000256" key="1">
    <source>
        <dbReference type="ARBA" id="ARBA00011003"/>
    </source>
</evidence>
<feature type="region of interest" description="Disordered" evidence="6">
    <location>
        <begin position="132"/>
        <end position="154"/>
    </location>
</feature>
<dbReference type="InterPro" id="IPR045116">
    <property type="entry name" value="Clp1/Grc3"/>
</dbReference>
<keyword evidence="4 8" id="KW-0418">Kinase</keyword>
<evidence type="ECO:0000259" key="7">
    <source>
        <dbReference type="Pfam" id="PF16575"/>
    </source>
</evidence>
<reference evidence="8 9" key="1">
    <citation type="submission" date="2017-12" db="EMBL/GenBank/DDBJ databases">
        <title>Sequencing, de novo assembly and annotation of complete genome of a new Thraustochytrid species, strain FCC1311.</title>
        <authorList>
            <person name="Sedici K."/>
            <person name="Godart F."/>
            <person name="Aiese Cigliano R."/>
            <person name="Sanseverino W."/>
            <person name="Barakat M."/>
            <person name="Ortet P."/>
            <person name="Marechal E."/>
            <person name="Cagnac O."/>
            <person name="Amato A."/>
        </authorList>
    </citation>
    <scope>NUCLEOTIDE SEQUENCE [LARGE SCALE GENOMIC DNA]</scope>
</reference>
<keyword evidence="9" id="KW-1185">Reference proteome</keyword>
<dbReference type="InterPro" id="IPR032319">
    <property type="entry name" value="CLP1_P"/>
</dbReference>
<dbReference type="InterPro" id="IPR027417">
    <property type="entry name" value="P-loop_NTPase"/>
</dbReference>
<gene>
    <name evidence="8" type="ORF">FCC1311_056512</name>
</gene>
<dbReference type="GO" id="GO:0000448">
    <property type="term" value="P:cleavage in ITS2 between 5.8S rRNA and LSU-rRNA of tricistronic rRNA transcript (SSU-rRNA, 5.8S rRNA, LSU-rRNA)"/>
    <property type="evidence" value="ECO:0007669"/>
    <property type="project" value="TreeGrafter"/>
</dbReference>
<feature type="compositionally biased region" description="Low complexity" evidence="6">
    <location>
        <begin position="337"/>
        <end position="346"/>
    </location>
</feature>
<dbReference type="OrthoDB" id="2405412at2759"/>
<protein>
    <submittedName>
        <fullName evidence="8">Polynucleotide 5'-hydroxyl-kinase GRC3</fullName>
    </submittedName>
</protein>
<dbReference type="Proteomes" id="UP000241890">
    <property type="component" value="Unassembled WGS sequence"/>
</dbReference>
<keyword evidence="5" id="KW-0067">ATP-binding</keyword>
<keyword evidence="3" id="KW-0547">Nucleotide-binding</keyword>